<accession>A0ABN1WBH2</accession>
<dbReference type="EMBL" id="BAAALF010000052">
    <property type="protein sequence ID" value="GAA1240233.1"/>
    <property type="molecule type" value="Genomic_DNA"/>
</dbReference>
<dbReference type="RefSeq" id="WP_344442465.1">
    <property type="nucleotide sequence ID" value="NZ_BAAALF010000052.1"/>
</dbReference>
<evidence type="ECO:0000256" key="1">
    <source>
        <dbReference type="SAM" id="SignalP"/>
    </source>
</evidence>
<evidence type="ECO:0000313" key="3">
    <source>
        <dbReference type="EMBL" id="GAA1240233.1"/>
    </source>
</evidence>
<feature type="chain" id="PRO_5045595201" evidence="1">
    <location>
        <begin position="34"/>
        <end position="414"/>
    </location>
</feature>
<protein>
    <submittedName>
        <fullName evidence="3">Serine hydrolase domain-containing protein</fullName>
    </submittedName>
</protein>
<dbReference type="Gene3D" id="3.40.710.10">
    <property type="entry name" value="DD-peptidase/beta-lactamase superfamily"/>
    <property type="match status" value="1"/>
</dbReference>
<keyword evidence="1" id="KW-0732">Signal</keyword>
<keyword evidence="3" id="KW-0378">Hydrolase</keyword>
<dbReference type="InterPro" id="IPR001466">
    <property type="entry name" value="Beta-lactam-related"/>
</dbReference>
<reference evidence="3 4" key="1">
    <citation type="journal article" date="2019" name="Int. J. Syst. Evol. Microbiol.">
        <title>The Global Catalogue of Microorganisms (GCM) 10K type strain sequencing project: providing services to taxonomists for standard genome sequencing and annotation.</title>
        <authorList>
            <consortium name="The Broad Institute Genomics Platform"/>
            <consortium name="The Broad Institute Genome Sequencing Center for Infectious Disease"/>
            <person name="Wu L."/>
            <person name="Ma J."/>
        </authorList>
    </citation>
    <scope>NUCLEOTIDE SEQUENCE [LARGE SCALE GENOMIC DNA]</scope>
    <source>
        <strain evidence="3 4">JCM 13004</strain>
    </source>
</reference>
<dbReference type="InterPro" id="IPR050491">
    <property type="entry name" value="AmpC-like"/>
</dbReference>
<gene>
    <name evidence="3" type="ORF">GCM10009665_33870</name>
</gene>
<organism evidence="3 4">
    <name type="scientific">Kitasatospora nipponensis</name>
    <dbReference type="NCBI Taxonomy" id="258049"/>
    <lineage>
        <taxon>Bacteria</taxon>
        <taxon>Bacillati</taxon>
        <taxon>Actinomycetota</taxon>
        <taxon>Actinomycetes</taxon>
        <taxon>Kitasatosporales</taxon>
        <taxon>Streptomycetaceae</taxon>
        <taxon>Kitasatospora</taxon>
    </lineage>
</organism>
<dbReference type="Proteomes" id="UP001500037">
    <property type="component" value="Unassembled WGS sequence"/>
</dbReference>
<dbReference type="Pfam" id="PF00144">
    <property type="entry name" value="Beta-lactamase"/>
    <property type="match status" value="1"/>
</dbReference>
<comment type="caution">
    <text evidence="3">The sequence shown here is derived from an EMBL/GenBank/DDBJ whole genome shotgun (WGS) entry which is preliminary data.</text>
</comment>
<keyword evidence="4" id="KW-1185">Reference proteome</keyword>
<evidence type="ECO:0000313" key="4">
    <source>
        <dbReference type="Proteomes" id="UP001500037"/>
    </source>
</evidence>
<name>A0ABN1WBH2_9ACTN</name>
<dbReference type="SUPFAM" id="SSF56601">
    <property type="entry name" value="beta-lactamase/transpeptidase-like"/>
    <property type="match status" value="1"/>
</dbReference>
<feature type="signal peptide" evidence="1">
    <location>
        <begin position="1"/>
        <end position="33"/>
    </location>
</feature>
<dbReference type="PANTHER" id="PTHR46825">
    <property type="entry name" value="D-ALANYL-D-ALANINE-CARBOXYPEPTIDASE/ENDOPEPTIDASE AMPH"/>
    <property type="match status" value="1"/>
</dbReference>
<evidence type="ECO:0000259" key="2">
    <source>
        <dbReference type="Pfam" id="PF00144"/>
    </source>
</evidence>
<feature type="domain" description="Beta-lactamase-related" evidence="2">
    <location>
        <begin position="64"/>
        <end position="398"/>
    </location>
</feature>
<sequence length="414" mass="42638">MTNGRTTSRSGLRLAAGLLAGATVLALAPTASAAAAPSGTPTGSAAAGATSGATAARTDGAALQRALDAITTQAGAIGAIAEVRENGRVAWRGTSGVRDLTGRAPAPVDGEFRAGSVTKTFLSTVLLQLSAEGRVGLDDPIERYLPGVVPGGAAITVRQVLNHTAGIFDFTEDPRFSFETEAAQEQLVATDRWTTHTPQQLIAVATGHPPYFAPGQGWHYSNTDYLLIGELIDRVTGRSWRTEVRRRILQPLGLDHTSLPGTATSIPGPHSHGYLPLTGGPADITALNPSVAGASGELLSTTDDLTRFNAALLGGRLLAPAQLTAMTTTVPAIADPPSEYGLGLMRTSLSCGAVWGHPGGIFGYTTYVFGDRTGTRQIAISATPYDPVKSAALTPTVIALMNQVFCAPGAPALP</sequence>
<dbReference type="GO" id="GO:0016787">
    <property type="term" value="F:hydrolase activity"/>
    <property type="evidence" value="ECO:0007669"/>
    <property type="project" value="UniProtKB-KW"/>
</dbReference>
<dbReference type="PROSITE" id="PS51318">
    <property type="entry name" value="TAT"/>
    <property type="match status" value="1"/>
</dbReference>
<dbReference type="PANTHER" id="PTHR46825:SF7">
    <property type="entry name" value="D-ALANYL-D-ALANINE CARBOXYPEPTIDASE"/>
    <property type="match status" value="1"/>
</dbReference>
<proteinExistence type="predicted"/>
<dbReference type="InterPro" id="IPR012338">
    <property type="entry name" value="Beta-lactam/transpept-like"/>
</dbReference>
<dbReference type="InterPro" id="IPR006311">
    <property type="entry name" value="TAT_signal"/>
</dbReference>